<dbReference type="Gene3D" id="2.60.120.10">
    <property type="entry name" value="Jelly Rolls"/>
    <property type="match status" value="2"/>
</dbReference>
<dbReference type="InterPro" id="IPR014628">
    <property type="entry name" value="Man6P_isomerase_Firm_short"/>
</dbReference>
<reference evidence="9 10" key="1">
    <citation type="submission" date="2018-09" db="EMBL/GenBank/DDBJ databases">
        <authorList>
            <consortium name="Pathogen Informatics"/>
        </authorList>
    </citation>
    <scope>NUCLEOTIDE SEQUENCE [LARGE SCALE GENOMIC DNA]</scope>
    <source>
        <strain evidence="9 10">OH-22767</strain>
    </source>
</reference>
<dbReference type="SUPFAM" id="SSF51182">
    <property type="entry name" value="RmlC-like cupins"/>
    <property type="match status" value="1"/>
</dbReference>
<dbReference type="GO" id="GO:0008270">
    <property type="term" value="F:zinc ion binding"/>
    <property type="evidence" value="ECO:0007669"/>
    <property type="project" value="InterPro"/>
</dbReference>
<dbReference type="InterPro" id="IPR014710">
    <property type="entry name" value="RmlC-like_jellyroll"/>
</dbReference>
<dbReference type="PANTHER" id="PTHR42742:SF3">
    <property type="entry name" value="FRUCTOKINASE"/>
    <property type="match status" value="1"/>
</dbReference>
<dbReference type="Pfam" id="PF20511">
    <property type="entry name" value="PMI_typeI_cat"/>
    <property type="match status" value="1"/>
</dbReference>
<dbReference type="PANTHER" id="PTHR42742">
    <property type="entry name" value="TRANSCRIPTIONAL REPRESSOR MPRA"/>
    <property type="match status" value="1"/>
</dbReference>
<protein>
    <recommendedName>
        <fullName evidence="3">Phosphohexomutase</fullName>
    </recommendedName>
    <alternativeName>
        <fullName evidence="4">Phosphomannose isomerase</fullName>
    </alternativeName>
</protein>
<feature type="binding site" evidence="5">
    <location>
        <position position="117"/>
    </location>
    <ligand>
        <name>Zn(2+)</name>
        <dbReference type="ChEBI" id="CHEBI:29105"/>
    </ligand>
</feature>
<dbReference type="InterPro" id="IPR051804">
    <property type="entry name" value="Carb_Metab_Reg_Kinase/Isom"/>
</dbReference>
<dbReference type="Pfam" id="PF21621">
    <property type="entry name" value="MPI_cupin_dom"/>
    <property type="match status" value="1"/>
</dbReference>
<dbReference type="GO" id="GO:0005975">
    <property type="term" value="P:carbohydrate metabolic process"/>
    <property type="evidence" value="ECO:0007669"/>
    <property type="project" value="InterPro"/>
</dbReference>
<accession>A0A383TYP9</accession>
<evidence type="ECO:0000256" key="6">
    <source>
        <dbReference type="PIRSR" id="PIRSR036894-2"/>
    </source>
</evidence>
<evidence type="ECO:0000256" key="4">
    <source>
        <dbReference type="ARBA" id="ARBA00030762"/>
    </source>
</evidence>
<keyword evidence="1 5" id="KW-0479">Metal-binding</keyword>
<evidence type="ECO:0000259" key="8">
    <source>
        <dbReference type="Pfam" id="PF21621"/>
    </source>
</evidence>
<keyword evidence="2 5" id="KW-0862">Zinc</keyword>
<name>A0A383TYP9_9FLAO</name>
<evidence type="ECO:0000256" key="3">
    <source>
        <dbReference type="ARBA" id="ARBA00029741"/>
    </source>
</evidence>
<proteinExistence type="predicted"/>
<feature type="binding site" evidence="5">
    <location>
        <position position="100"/>
    </location>
    <ligand>
        <name>Zn(2+)</name>
        <dbReference type="ChEBI" id="CHEBI:29105"/>
    </ligand>
</feature>
<evidence type="ECO:0000256" key="2">
    <source>
        <dbReference type="ARBA" id="ARBA00022833"/>
    </source>
</evidence>
<evidence type="ECO:0000313" key="9">
    <source>
        <dbReference type="EMBL" id="SZD72477.1"/>
    </source>
</evidence>
<dbReference type="GO" id="GO:0004476">
    <property type="term" value="F:mannose-6-phosphate isomerase activity"/>
    <property type="evidence" value="ECO:0007669"/>
    <property type="project" value="InterPro"/>
</dbReference>
<evidence type="ECO:0000259" key="7">
    <source>
        <dbReference type="Pfam" id="PF20511"/>
    </source>
</evidence>
<dbReference type="AlphaFoldDB" id="A0A383TYP9"/>
<feature type="binding site" evidence="5">
    <location>
        <position position="175"/>
    </location>
    <ligand>
        <name>Zn(2+)</name>
        <dbReference type="ChEBI" id="CHEBI:29105"/>
    </ligand>
</feature>
<dbReference type="PIRSF" id="PIRSF036894">
    <property type="entry name" value="PMI_Firm_short"/>
    <property type="match status" value="1"/>
</dbReference>
<dbReference type="RefSeq" id="WP_119057882.1">
    <property type="nucleotide sequence ID" value="NZ_UNSC01000003.1"/>
</dbReference>
<gene>
    <name evidence="9" type="primary">gmuF</name>
    <name evidence="9" type="ORF">SAMEA104719789_00925</name>
</gene>
<sequence>MKPYPIKFEPILQEKLWGGNKLKHVFNKTDRDENFGESWELSNVEGFSSVVTNGELKNQSFSEVLKHHHKEILGPKVSGSDFPLLIKFLDAKIPLSLQVHPDDERAKIYADSRGKTEMWIILSAEPDAKIYLDWANSMTKEKAEIALKDGSIMDYVKTYDAQPGDCFFVPAGTVHAIGKGIVLAEIQQTSDSTYRLFDWNRVDKNGNPRDLHIEESLRVMDWNPKENLKKYFTKELNQLNPVVNEKHFKTSYLPLEGSFELENKYDSFQILICTEGFGEIQWENEILAFQKGDTLLLPFALNKVSLISENGAALIHVHL</sequence>
<organism evidence="9 10">
    <name type="scientific">Candidatus Ornithobacterium hominis</name>
    <dbReference type="NCBI Taxonomy" id="2497989"/>
    <lineage>
        <taxon>Bacteria</taxon>
        <taxon>Pseudomonadati</taxon>
        <taxon>Bacteroidota</taxon>
        <taxon>Flavobacteriia</taxon>
        <taxon>Flavobacteriales</taxon>
        <taxon>Weeksellaceae</taxon>
        <taxon>Ornithobacterium</taxon>
    </lineage>
</organism>
<evidence type="ECO:0000256" key="5">
    <source>
        <dbReference type="PIRSR" id="PIRSR036894-1"/>
    </source>
</evidence>
<feature type="domain" description="Mannose-6-phosphate isomerase cupin" evidence="8">
    <location>
        <begin position="244"/>
        <end position="315"/>
    </location>
</feature>
<dbReference type="InterPro" id="IPR049071">
    <property type="entry name" value="MPI_cupin_dom"/>
</dbReference>
<comment type="cofactor">
    <cofactor evidence="5">
        <name>Zn(2+)</name>
        <dbReference type="ChEBI" id="CHEBI:29105"/>
    </cofactor>
    <text evidence="5">Binds 1 zinc ion per subunit.</text>
</comment>
<dbReference type="EMBL" id="UNSC01000003">
    <property type="protein sequence ID" value="SZD72477.1"/>
    <property type="molecule type" value="Genomic_DNA"/>
</dbReference>
<keyword evidence="9" id="KW-0413">Isomerase</keyword>
<feature type="active site" evidence="6">
    <location>
        <position position="195"/>
    </location>
</feature>
<dbReference type="InterPro" id="IPR046457">
    <property type="entry name" value="PMI_typeI_cat"/>
</dbReference>
<keyword evidence="10" id="KW-1185">Reference proteome</keyword>
<dbReference type="Proteomes" id="UP000262142">
    <property type="component" value="Unassembled WGS sequence"/>
</dbReference>
<dbReference type="CDD" id="cd07010">
    <property type="entry name" value="cupin_PMI_type_I_N_bac"/>
    <property type="match status" value="1"/>
</dbReference>
<evidence type="ECO:0000313" key="10">
    <source>
        <dbReference type="Proteomes" id="UP000262142"/>
    </source>
</evidence>
<evidence type="ECO:0000256" key="1">
    <source>
        <dbReference type="ARBA" id="ARBA00022723"/>
    </source>
</evidence>
<feature type="domain" description="Phosphomannose isomerase type I catalytic" evidence="7">
    <location>
        <begin position="8"/>
        <end position="120"/>
    </location>
</feature>
<dbReference type="InterPro" id="IPR011051">
    <property type="entry name" value="RmlC_Cupin_sf"/>
</dbReference>
<dbReference type="OrthoDB" id="9808275at2"/>